<dbReference type="InterPro" id="IPR003593">
    <property type="entry name" value="AAA+_ATPase"/>
</dbReference>
<dbReference type="InterPro" id="IPR003439">
    <property type="entry name" value="ABC_transporter-like_ATP-bd"/>
</dbReference>
<comment type="caution">
    <text evidence="6">The sequence shown here is derived from an EMBL/GenBank/DDBJ whole genome shotgun (WGS) entry which is preliminary data.</text>
</comment>
<dbReference type="InterPro" id="IPR017871">
    <property type="entry name" value="ABC_transporter-like_CS"/>
</dbReference>
<dbReference type="SMART" id="SM00382">
    <property type="entry name" value="AAA"/>
    <property type="match status" value="1"/>
</dbReference>
<dbReference type="PROSITE" id="PS00211">
    <property type="entry name" value="ABC_TRANSPORTER_1"/>
    <property type="match status" value="1"/>
</dbReference>
<dbReference type="SUPFAM" id="SSF52540">
    <property type="entry name" value="P-loop containing nucleoside triphosphate hydrolases"/>
    <property type="match status" value="1"/>
</dbReference>
<evidence type="ECO:0000256" key="4">
    <source>
        <dbReference type="ARBA" id="ARBA00022840"/>
    </source>
</evidence>
<dbReference type="InterPro" id="IPR015854">
    <property type="entry name" value="ABC_transpr_LolD-like"/>
</dbReference>
<reference evidence="7" key="1">
    <citation type="journal article" date="2019" name="Int. J. Syst. Evol. Microbiol.">
        <title>The Global Catalogue of Microorganisms (GCM) 10K type strain sequencing project: providing services to taxonomists for standard genome sequencing and annotation.</title>
        <authorList>
            <consortium name="The Broad Institute Genomics Platform"/>
            <consortium name="The Broad Institute Genome Sequencing Center for Infectious Disease"/>
            <person name="Wu L."/>
            <person name="Ma J."/>
        </authorList>
    </citation>
    <scope>NUCLEOTIDE SEQUENCE [LARGE SCALE GENOMIC DNA]</scope>
    <source>
        <strain evidence="7">CGMCC 4.7152</strain>
    </source>
</reference>
<gene>
    <name evidence="6" type="ORF">ACFPIJ_11060</name>
</gene>
<evidence type="ECO:0000256" key="3">
    <source>
        <dbReference type="ARBA" id="ARBA00022741"/>
    </source>
</evidence>
<dbReference type="RefSeq" id="WP_380114626.1">
    <property type="nucleotide sequence ID" value="NZ_JBHSIU010000011.1"/>
</dbReference>
<dbReference type="EMBL" id="JBHSIU010000011">
    <property type="protein sequence ID" value="MFC4998373.1"/>
    <property type="molecule type" value="Genomic_DNA"/>
</dbReference>
<proteinExistence type="inferred from homology"/>
<dbReference type="CDD" id="cd03255">
    <property type="entry name" value="ABC_MJ0796_LolCDE_FtsE"/>
    <property type="match status" value="1"/>
</dbReference>
<evidence type="ECO:0000256" key="1">
    <source>
        <dbReference type="ARBA" id="ARBA00005417"/>
    </source>
</evidence>
<dbReference type="Gene3D" id="3.40.50.300">
    <property type="entry name" value="P-loop containing nucleotide triphosphate hydrolases"/>
    <property type="match status" value="1"/>
</dbReference>
<dbReference type="InterPro" id="IPR027417">
    <property type="entry name" value="P-loop_NTPase"/>
</dbReference>
<dbReference type="Proteomes" id="UP001595912">
    <property type="component" value="Unassembled WGS sequence"/>
</dbReference>
<feature type="domain" description="ABC transporter" evidence="5">
    <location>
        <begin position="8"/>
        <end position="237"/>
    </location>
</feature>
<evidence type="ECO:0000313" key="7">
    <source>
        <dbReference type="Proteomes" id="UP001595912"/>
    </source>
</evidence>
<keyword evidence="2" id="KW-0813">Transport</keyword>
<accession>A0ABV9VSI0</accession>
<dbReference type="PANTHER" id="PTHR24220">
    <property type="entry name" value="IMPORT ATP-BINDING PROTEIN"/>
    <property type="match status" value="1"/>
</dbReference>
<dbReference type="PROSITE" id="PS50893">
    <property type="entry name" value="ABC_TRANSPORTER_2"/>
    <property type="match status" value="1"/>
</dbReference>
<name>A0ABV9VSI0_9ACTN</name>
<keyword evidence="7" id="KW-1185">Reference proteome</keyword>
<keyword evidence="4 6" id="KW-0067">ATP-binding</keyword>
<organism evidence="6 7">
    <name type="scientific">Dactylosporangium cerinum</name>
    <dbReference type="NCBI Taxonomy" id="1434730"/>
    <lineage>
        <taxon>Bacteria</taxon>
        <taxon>Bacillati</taxon>
        <taxon>Actinomycetota</taxon>
        <taxon>Actinomycetes</taxon>
        <taxon>Micromonosporales</taxon>
        <taxon>Micromonosporaceae</taxon>
        <taxon>Dactylosporangium</taxon>
    </lineage>
</organism>
<dbReference type="PANTHER" id="PTHR24220:SF689">
    <property type="entry name" value="LIPOPROTEIN-RELEASING SYSTEM ATP-BINDING PROTEIN LOLD"/>
    <property type="match status" value="1"/>
</dbReference>
<dbReference type="Pfam" id="PF00005">
    <property type="entry name" value="ABC_tran"/>
    <property type="match status" value="1"/>
</dbReference>
<comment type="similarity">
    <text evidence="1">Belongs to the ABC transporter superfamily.</text>
</comment>
<protein>
    <submittedName>
        <fullName evidence="6">ABC transporter ATP-binding protein</fullName>
    </submittedName>
</protein>
<evidence type="ECO:0000256" key="2">
    <source>
        <dbReference type="ARBA" id="ARBA00022448"/>
    </source>
</evidence>
<evidence type="ECO:0000259" key="5">
    <source>
        <dbReference type="PROSITE" id="PS50893"/>
    </source>
</evidence>
<keyword evidence="3" id="KW-0547">Nucleotide-binding</keyword>
<evidence type="ECO:0000313" key="6">
    <source>
        <dbReference type="EMBL" id="MFC4998373.1"/>
    </source>
</evidence>
<dbReference type="GO" id="GO:0005524">
    <property type="term" value="F:ATP binding"/>
    <property type="evidence" value="ECO:0007669"/>
    <property type="project" value="UniProtKB-KW"/>
</dbReference>
<dbReference type="InterPro" id="IPR017911">
    <property type="entry name" value="MacB-like_ATP-bd"/>
</dbReference>
<sequence length="237" mass="24906">MPADDVVAEVEGASKSFRLPSGEHLRLLNGVDLTVTAGDSVAIQGRSGSGKSTLLRALGLFIPFDTGRHHMLGVDIRAAGDRRCSKLRARSIGFVFQDFRLLPNLSAQQNVEYGCLLAGLGPREGARAAREALERVGLTDRARSRPAQLSGGEQQRVSIARALVKRPELVLADEPTGSLDGETADAVIDLLLASVTDLGAALVLVTHDDAVAGRCGRRVRLGDGALHDDEPTTAGGG</sequence>